<dbReference type="InParanoid" id="B4JNB6"/>
<gene>
    <name evidence="2" type="primary">Dgri\GH24168</name>
    <name evidence="2" type="ORF">Dgri_GH24168</name>
</gene>
<evidence type="ECO:0000313" key="2">
    <source>
        <dbReference type="EMBL" id="EDV92209.1"/>
    </source>
</evidence>
<sequence length="134" mass="14721">MSLQQLNASATALLVALLIIAAGSALGATVTVTQRVTVIKEPLPLAEQLRIWQCRQKCYHQALLQPTLPGLCHTRPDCFMCHDYCRVLVVAEWSLARSMCADRIFCSRGCRTACAFHQLHTARAAPFASALNKP</sequence>
<dbReference type="Proteomes" id="UP000001070">
    <property type="component" value="Unassembled WGS sequence"/>
</dbReference>
<keyword evidence="3" id="KW-1185">Reference proteome</keyword>
<dbReference type="PhylomeDB" id="B4JNB6"/>
<keyword evidence="1" id="KW-0732">Signal</keyword>
<dbReference type="AlphaFoldDB" id="B4JNB6"/>
<name>B4JNB6_DROGR</name>
<accession>B4JNB6</accession>
<feature type="chain" id="PRO_5002812486" evidence="1">
    <location>
        <begin position="28"/>
        <end position="134"/>
    </location>
</feature>
<protein>
    <submittedName>
        <fullName evidence="2">GH24168</fullName>
    </submittedName>
</protein>
<evidence type="ECO:0000256" key="1">
    <source>
        <dbReference type="SAM" id="SignalP"/>
    </source>
</evidence>
<dbReference type="EMBL" id="CH916371">
    <property type="protein sequence ID" value="EDV92209.1"/>
    <property type="molecule type" value="Genomic_DNA"/>
</dbReference>
<organism evidence="3">
    <name type="scientific">Drosophila grimshawi</name>
    <name type="common">Hawaiian fruit fly</name>
    <name type="synonym">Idiomyia grimshawi</name>
    <dbReference type="NCBI Taxonomy" id="7222"/>
    <lineage>
        <taxon>Eukaryota</taxon>
        <taxon>Metazoa</taxon>
        <taxon>Ecdysozoa</taxon>
        <taxon>Arthropoda</taxon>
        <taxon>Hexapoda</taxon>
        <taxon>Insecta</taxon>
        <taxon>Pterygota</taxon>
        <taxon>Neoptera</taxon>
        <taxon>Endopterygota</taxon>
        <taxon>Diptera</taxon>
        <taxon>Brachycera</taxon>
        <taxon>Muscomorpha</taxon>
        <taxon>Ephydroidea</taxon>
        <taxon>Drosophilidae</taxon>
        <taxon>Drosophila</taxon>
        <taxon>Hawaiian Drosophila</taxon>
    </lineage>
</organism>
<dbReference type="eggNOG" id="ENOG502TBWY">
    <property type="taxonomic scope" value="Eukaryota"/>
</dbReference>
<evidence type="ECO:0000313" key="3">
    <source>
        <dbReference type="Proteomes" id="UP000001070"/>
    </source>
</evidence>
<feature type="signal peptide" evidence="1">
    <location>
        <begin position="1"/>
        <end position="27"/>
    </location>
</feature>
<proteinExistence type="predicted"/>
<dbReference type="HOGENOM" id="CLU_1961886_0_0_1"/>
<dbReference type="KEGG" id="dgr:6565883"/>
<reference evidence="2 3" key="1">
    <citation type="journal article" date="2007" name="Nature">
        <title>Evolution of genes and genomes on the Drosophila phylogeny.</title>
        <authorList>
            <consortium name="Drosophila 12 Genomes Consortium"/>
            <person name="Clark A.G."/>
            <person name="Eisen M.B."/>
            <person name="Smith D.R."/>
            <person name="Bergman C.M."/>
            <person name="Oliver B."/>
            <person name="Markow T.A."/>
            <person name="Kaufman T.C."/>
            <person name="Kellis M."/>
            <person name="Gelbart W."/>
            <person name="Iyer V.N."/>
            <person name="Pollard D.A."/>
            <person name="Sackton T.B."/>
            <person name="Larracuente A.M."/>
            <person name="Singh N.D."/>
            <person name="Abad J.P."/>
            <person name="Abt D.N."/>
            <person name="Adryan B."/>
            <person name="Aguade M."/>
            <person name="Akashi H."/>
            <person name="Anderson W.W."/>
            <person name="Aquadro C.F."/>
            <person name="Ardell D.H."/>
            <person name="Arguello R."/>
            <person name="Artieri C.G."/>
            <person name="Barbash D.A."/>
            <person name="Barker D."/>
            <person name="Barsanti P."/>
            <person name="Batterham P."/>
            <person name="Batzoglou S."/>
            <person name="Begun D."/>
            <person name="Bhutkar A."/>
            <person name="Blanco E."/>
            <person name="Bosak S.A."/>
            <person name="Bradley R.K."/>
            <person name="Brand A.D."/>
            <person name="Brent M.R."/>
            <person name="Brooks A.N."/>
            <person name="Brown R.H."/>
            <person name="Butlin R.K."/>
            <person name="Caggese C."/>
            <person name="Calvi B.R."/>
            <person name="Bernardo de Carvalho A."/>
            <person name="Caspi A."/>
            <person name="Castrezana S."/>
            <person name="Celniker S.E."/>
            <person name="Chang J.L."/>
            <person name="Chapple C."/>
            <person name="Chatterji S."/>
            <person name="Chinwalla A."/>
            <person name="Civetta A."/>
            <person name="Clifton S.W."/>
            <person name="Comeron J.M."/>
            <person name="Costello J.C."/>
            <person name="Coyne J.A."/>
            <person name="Daub J."/>
            <person name="David R.G."/>
            <person name="Delcher A.L."/>
            <person name="Delehaunty K."/>
            <person name="Do C.B."/>
            <person name="Ebling H."/>
            <person name="Edwards K."/>
            <person name="Eickbush T."/>
            <person name="Evans J.D."/>
            <person name="Filipski A."/>
            <person name="Findeiss S."/>
            <person name="Freyhult E."/>
            <person name="Fulton L."/>
            <person name="Fulton R."/>
            <person name="Garcia A.C."/>
            <person name="Gardiner A."/>
            <person name="Garfield D.A."/>
            <person name="Garvin B.E."/>
            <person name="Gibson G."/>
            <person name="Gilbert D."/>
            <person name="Gnerre S."/>
            <person name="Godfrey J."/>
            <person name="Good R."/>
            <person name="Gotea V."/>
            <person name="Gravely B."/>
            <person name="Greenberg A.J."/>
            <person name="Griffiths-Jones S."/>
            <person name="Gross S."/>
            <person name="Guigo R."/>
            <person name="Gustafson E.A."/>
            <person name="Haerty W."/>
            <person name="Hahn M.W."/>
            <person name="Halligan D.L."/>
            <person name="Halpern A.L."/>
            <person name="Halter G.M."/>
            <person name="Han M.V."/>
            <person name="Heger A."/>
            <person name="Hillier L."/>
            <person name="Hinrichs A.S."/>
            <person name="Holmes I."/>
            <person name="Hoskins R.A."/>
            <person name="Hubisz M.J."/>
            <person name="Hultmark D."/>
            <person name="Huntley M.A."/>
            <person name="Jaffe D.B."/>
            <person name="Jagadeeshan S."/>
            <person name="Jeck W.R."/>
            <person name="Johnson J."/>
            <person name="Jones C.D."/>
            <person name="Jordan W.C."/>
            <person name="Karpen G.H."/>
            <person name="Kataoka E."/>
            <person name="Keightley P.D."/>
            <person name="Kheradpour P."/>
            <person name="Kirkness E.F."/>
            <person name="Koerich L.B."/>
            <person name="Kristiansen K."/>
            <person name="Kudrna D."/>
            <person name="Kulathinal R.J."/>
            <person name="Kumar S."/>
            <person name="Kwok R."/>
            <person name="Lander E."/>
            <person name="Langley C.H."/>
            <person name="Lapoint R."/>
            <person name="Lazzaro B.P."/>
            <person name="Lee S.J."/>
            <person name="Levesque L."/>
            <person name="Li R."/>
            <person name="Lin C.F."/>
            <person name="Lin M.F."/>
            <person name="Lindblad-Toh K."/>
            <person name="Llopart A."/>
            <person name="Long M."/>
            <person name="Low L."/>
            <person name="Lozovsky E."/>
            <person name="Lu J."/>
            <person name="Luo M."/>
            <person name="Machado C.A."/>
            <person name="Makalowski W."/>
            <person name="Marzo M."/>
            <person name="Matsuda M."/>
            <person name="Matzkin L."/>
            <person name="McAllister B."/>
            <person name="McBride C.S."/>
            <person name="McKernan B."/>
            <person name="McKernan K."/>
            <person name="Mendez-Lago M."/>
            <person name="Minx P."/>
            <person name="Mollenhauer M.U."/>
            <person name="Montooth K."/>
            <person name="Mount S.M."/>
            <person name="Mu X."/>
            <person name="Myers E."/>
            <person name="Negre B."/>
            <person name="Newfeld S."/>
            <person name="Nielsen R."/>
            <person name="Noor M.A."/>
            <person name="O'Grady P."/>
            <person name="Pachter L."/>
            <person name="Papaceit M."/>
            <person name="Parisi M.J."/>
            <person name="Parisi M."/>
            <person name="Parts L."/>
            <person name="Pedersen J.S."/>
            <person name="Pesole G."/>
            <person name="Phillippy A.M."/>
            <person name="Ponting C.P."/>
            <person name="Pop M."/>
            <person name="Porcelli D."/>
            <person name="Powell J.R."/>
            <person name="Prohaska S."/>
            <person name="Pruitt K."/>
            <person name="Puig M."/>
            <person name="Quesneville H."/>
            <person name="Ram K.R."/>
            <person name="Rand D."/>
            <person name="Rasmussen M.D."/>
            <person name="Reed L.K."/>
            <person name="Reenan R."/>
            <person name="Reily A."/>
            <person name="Remington K.A."/>
            <person name="Rieger T.T."/>
            <person name="Ritchie M.G."/>
            <person name="Robin C."/>
            <person name="Rogers Y.H."/>
            <person name="Rohde C."/>
            <person name="Rozas J."/>
            <person name="Rubenfield M.J."/>
            <person name="Ruiz A."/>
            <person name="Russo S."/>
            <person name="Salzberg S.L."/>
            <person name="Sanchez-Gracia A."/>
            <person name="Saranga D.J."/>
            <person name="Sato H."/>
            <person name="Schaeffer S.W."/>
            <person name="Schatz M.C."/>
            <person name="Schlenke T."/>
            <person name="Schwartz R."/>
            <person name="Segarra C."/>
            <person name="Singh R.S."/>
            <person name="Sirot L."/>
            <person name="Sirota M."/>
            <person name="Sisneros N.B."/>
            <person name="Smith C.D."/>
            <person name="Smith T.F."/>
            <person name="Spieth J."/>
            <person name="Stage D.E."/>
            <person name="Stark A."/>
            <person name="Stephan W."/>
            <person name="Strausberg R.L."/>
            <person name="Strempel S."/>
            <person name="Sturgill D."/>
            <person name="Sutton G."/>
            <person name="Sutton G.G."/>
            <person name="Tao W."/>
            <person name="Teichmann S."/>
            <person name="Tobari Y.N."/>
            <person name="Tomimura Y."/>
            <person name="Tsolas J.M."/>
            <person name="Valente V.L."/>
            <person name="Venter E."/>
            <person name="Venter J.C."/>
            <person name="Vicario S."/>
            <person name="Vieira F.G."/>
            <person name="Vilella A.J."/>
            <person name="Villasante A."/>
            <person name="Walenz B."/>
            <person name="Wang J."/>
            <person name="Wasserman M."/>
            <person name="Watts T."/>
            <person name="Wilson D."/>
            <person name="Wilson R.K."/>
            <person name="Wing R.A."/>
            <person name="Wolfner M.F."/>
            <person name="Wong A."/>
            <person name="Wong G.K."/>
            <person name="Wu C.I."/>
            <person name="Wu G."/>
            <person name="Yamamoto D."/>
            <person name="Yang H.P."/>
            <person name="Yang S.P."/>
            <person name="Yorke J.A."/>
            <person name="Yoshida K."/>
            <person name="Zdobnov E."/>
            <person name="Zhang P."/>
            <person name="Zhang Y."/>
            <person name="Zimin A.V."/>
            <person name="Baldwin J."/>
            <person name="Abdouelleil A."/>
            <person name="Abdulkadir J."/>
            <person name="Abebe A."/>
            <person name="Abera B."/>
            <person name="Abreu J."/>
            <person name="Acer S.C."/>
            <person name="Aftuck L."/>
            <person name="Alexander A."/>
            <person name="An P."/>
            <person name="Anderson E."/>
            <person name="Anderson S."/>
            <person name="Arachi H."/>
            <person name="Azer M."/>
            <person name="Bachantsang P."/>
            <person name="Barry A."/>
            <person name="Bayul T."/>
            <person name="Berlin A."/>
            <person name="Bessette D."/>
            <person name="Bloom T."/>
            <person name="Blye J."/>
            <person name="Boguslavskiy L."/>
            <person name="Bonnet C."/>
            <person name="Boukhgalter B."/>
            <person name="Bourzgui I."/>
            <person name="Brown A."/>
            <person name="Cahill P."/>
            <person name="Channer S."/>
            <person name="Cheshatsang Y."/>
            <person name="Chuda L."/>
            <person name="Citroen M."/>
            <person name="Collymore A."/>
            <person name="Cooke P."/>
            <person name="Costello M."/>
            <person name="D'Aco K."/>
            <person name="Daza R."/>
            <person name="De Haan G."/>
            <person name="DeGray S."/>
            <person name="DeMaso C."/>
            <person name="Dhargay N."/>
            <person name="Dooley K."/>
            <person name="Dooley E."/>
            <person name="Doricent M."/>
            <person name="Dorje P."/>
            <person name="Dorjee K."/>
            <person name="Dupes A."/>
            <person name="Elong R."/>
            <person name="Falk J."/>
            <person name="Farina A."/>
            <person name="Faro S."/>
            <person name="Ferguson D."/>
            <person name="Fisher S."/>
            <person name="Foley C.D."/>
            <person name="Franke A."/>
            <person name="Friedrich D."/>
            <person name="Gadbois L."/>
            <person name="Gearin G."/>
            <person name="Gearin C.R."/>
            <person name="Giannoukos G."/>
            <person name="Goode T."/>
            <person name="Graham J."/>
            <person name="Grandbois E."/>
            <person name="Grewal S."/>
            <person name="Gyaltsen K."/>
            <person name="Hafez N."/>
            <person name="Hagos B."/>
            <person name="Hall J."/>
            <person name="Henson C."/>
            <person name="Hollinger A."/>
            <person name="Honan T."/>
            <person name="Huard M.D."/>
            <person name="Hughes L."/>
            <person name="Hurhula B."/>
            <person name="Husby M.E."/>
            <person name="Kamat A."/>
            <person name="Kanga B."/>
            <person name="Kashin S."/>
            <person name="Khazanovich D."/>
            <person name="Kisner P."/>
            <person name="Lance K."/>
            <person name="Lara M."/>
            <person name="Lee W."/>
            <person name="Lennon N."/>
            <person name="Letendre F."/>
            <person name="LeVine R."/>
            <person name="Lipovsky A."/>
            <person name="Liu X."/>
            <person name="Liu J."/>
            <person name="Liu S."/>
            <person name="Lokyitsang T."/>
            <person name="Lokyitsang Y."/>
            <person name="Lubonja R."/>
            <person name="Lui A."/>
            <person name="MacDonald P."/>
            <person name="Magnisalis V."/>
            <person name="Maru K."/>
            <person name="Matthews C."/>
            <person name="McCusker W."/>
            <person name="McDonough S."/>
            <person name="Mehta T."/>
            <person name="Meldrim J."/>
            <person name="Meneus L."/>
            <person name="Mihai O."/>
            <person name="Mihalev A."/>
            <person name="Mihova T."/>
            <person name="Mittelman R."/>
            <person name="Mlenga V."/>
            <person name="Montmayeur A."/>
            <person name="Mulrain L."/>
            <person name="Navidi A."/>
            <person name="Naylor J."/>
            <person name="Negash T."/>
            <person name="Nguyen T."/>
            <person name="Nguyen N."/>
            <person name="Nicol R."/>
            <person name="Norbu C."/>
            <person name="Norbu N."/>
            <person name="Novod N."/>
            <person name="O'Neill B."/>
            <person name="Osman S."/>
            <person name="Markiewicz E."/>
            <person name="Oyono O.L."/>
            <person name="Patti C."/>
            <person name="Phunkhang P."/>
            <person name="Pierre F."/>
            <person name="Priest M."/>
            <person name="Raghuraman S."/>
            <person name="Rege F."/>
            <person name="Reyes R."/>
            <person name="Rise C."/>
            <person name="Rogov P."/>
            <person name="Ross K."/>
            <person name="Ryan E."/>
            <person name="Settipalli S."/>
            <person name="Shea T."/>
            <person name="Sherpa N."/>
            <person name="Shi L."/>
            <person name="Shih D."/>
            <person name="Sparrow T."/>
            <person name="Spaulding J."/>
            <person name="Stalker J."/>
            <person name="Stange-Thomann N."/>
            <person name="Stavropoulos S."/>
            <person name="Stone C."/>
            <person name="Strader C."/>
            <person name="Tesfaye S."/>
            <person name="Thomson T."/>
            <person name="Thoulutsang Y."/>
            <person name="Thoulutsang D."/>
            <person name="Topham K."/>
            <person name="Topping I."/>
            <person name="Tsamla T."/>
            <person name="Vassiliev H."/>
            <person name="Vo A."/>
            <person name="Wangchuk T."/>
            <person name="Wangdi T."/>
            <person name="Weiand M."/>
            <person name="Wilkinson J."/>
            <person name="Wilson A."/>
            <person name="Yadav S."/>
            <person name="Young G."/>
            <person name="Yu Q."/>
            <person name="Zembek L."/>
            <person name="Zhong D."/>
            <person name="Zimmer A."/>
            <person name="Zwirko Z."/>
            <person name="Jaffe D.B."/>
            <person name="Alvarez P."/>
            <person name="Brockman W."/>
            <person name="Butler J."/>
            <person name="Chin C."/>
            <person name="Gnerre S."/>
            <person name="Grabherr M."/>
            <person name="Kleber M."/>
            <person name="Mauceli E."/>
            <person name="MacCallum I."/>
        </authorList>
    </citation>
    <scope>NUCLEOTIDE SEQUENCE [LARGE SCALE GENOMIC DNA]</scope>
    <source>
        <strain evidence="3">Tucson 15287-2541.00</strain>
    </source>
</reference>
<dbReference type="OrthoDB" id="7838071at2759"/>
<dbReference type="OMA" id="CRELCYR"/>